<keyword evidence="11" id="KW-0472">Membrane</keyword>
<keyword evidence="16" id="KW-1185">Reference proteome</keyword>
<dbReference type="PANTHER" id="PTHR23033:SF47">
    <property type="entry name" value="APPLE DOMAIN-CONTAINING PROTEIN-RELATED"/>
    <property type="match status" value="1"/>
</dbReference>
<feature type="compositionally biased region" description="Basic and acidic residues" evidence="12">
    <location>
        <begin position="549"/>
        <end position="579"/>
    </location>
</feature>
<evidence type="ECO:0000313" key="15">
    <source>
        <dbReference type="EMBL" id="KIW09025.1"/>
    </source>
</evidence>
<dbReference type="GO" id="GO:0016263">
    <property type="term" value="F:glycoprotein-N-acetylgalactosamine 3-beta-galactosyltransferase activity"/>
    <property type="evidence" value="ECO:0007669"/>
    <property type="project" value="UniProtKB-EC"/>
</dbReference>
<keyword evidence="5" id="KW-0328">Glycosyltransferase</keyword>
<dbReference type="GeneID" id="27308892"/>
<evidence type="ECO:0000256" key="11">
    <source>
        <dbReference type="ARBA" id="ARBA00023136"/>
    </source>
</evidence>
<evidence type="ECO:0000256" key="2">
    <source>
        <dbReference type="ARBA" id="ARBA00004922"/>
    </source>
</evidence>
<evidence type="ECO:0000259" key="14">
    <source>
        <dbReference type="Pfam" id="PF02434"/>
    </source>
</evidence>
<keyword evidence="6" id="KW-0808">Transferase</keyword>
<evidence type="ECO:0000256" key="5">
    <source>
        <dbReference type="ARBA" id="ARBA00022676"/>
    </source>
</evidence>
<feature type="compositionally biased region" description="Polar residues" evidence="12">
    <location>
        <begin position="27"/>
        <end position="64"/>
    </location>
</feature>
<comment type="subcellular location">
    <subcellularLocation>
        <location evidence="1">Membrane</location>
        <topology evidence="1">Single-pass type II membrane protein</topology>
    </subcellularLocation>
</comment>
<feature type="chain" id="PRO_5002238571" description="N-acetylgalactosaminide beta-1,3-galactosyltransferase" evidence="13">
    <location>
        <begin position="27"/>
        <end position="731"/>
    </location>
</feature>
<proteinExistence type="inferred from homology"/>
<comment type="pathway">
    <text evidence="2">Protein modification; protein glycosylation.</text>
</comment>
<dbReference type="InterPro" id="IPR003378">
    <property type="entry name" value="Fringe-like_glycosylTrfase"/>
</dbReference>
<feature type="region of interest" description="Disordered" evidence="12">
    <location>
        <begin position="511"/>
        <end position="531"/>
    </location>
</feature>
<evidence type="ECO:0000256" key="13">
    <source>
        <dbReference type="SAM" id="SignalP"/>
    </source>
</evidence>
<feature type="domain" description="Fringe-like glycosyltransferase" evidence="14">
    <location>
        <begin position="211"/>
        <end position="307"/>
    </location>
</feature>
<feature type="compositionally biased region" description="Basic and acidic residues" evidence="12">
    <location>
        <begin position="687"/>
        <end position="713"/>
    </location>
</feature>
<dbReference type="Gene3D" id="3.90.550.50">
    <property type="match status" value="1"/>
</dbReference>
<dbReference type="GO" id="GO:0016020">
    <property type="term" value="C:membrane"/>
    <property type="evidence" value="ECO:0007669"/>
    <property type="project" value="UniProtKB-SubCell"/>
</dbReference>
<feature type="region of interest" description="Disordered" evidence="12">
    <location>
        <begin position="546"/>
        <end position="731"/>
    </location>
</feature>
<dbReference type="OrthoDB" id="414175at2759"/>
<keyword evidence="10" id="KW-1133">Transmembrane helix</keyword>
<evidence type="ECO:0000256" key="3">
    <source>
        <dbReference type="ARBA" id="ARBA00006462"/>
    </source>
</evidence>
<dbReference type="HOGENOM" id="CLU_022549_3_1_1"/>
<protein>
    <recommendedName>
        <fullName evidence="4">N-acetylgalactosaminide beta-1,3-galactosyltransferase</fullName>
        <ecNumber evidence="4">2.4.1.122</ecNumber>
    </recommendedName>
</protein>
<evidence type="ECO:0000256" key="9">
    <source>
        <dbReference type="ARBA" id="ARBA00022968"/>
    </source>
</evidence>
<keyword evidence="9" id="KW-0735">Signal-anchor</keyword>
<evidence type="ECO:0000256" key="8">
    <source>
        <dbReference type="ARBA" id="ARBA00022741"/>
    </source>
</evidence>
<evidence type="ECO:0000256" key="7">
    <source>
        <dbReference type="ARBA" id="ARBA00022692"/>
    </source>
</evidence>
<dbReference type="InterPro" id="IPR026050">
    <property type="entry name" value="C1GALT1/C1GALT1_chp1"/>
</dbReference>
<dbReference type="Proteomes" id="UP000053259">
    <property type="component" value="Unassembled WGS sequence"/>
</dbReference>
<dbReference type="GO" id="GO:0000166">
    <property type="term" value="F:nucleotide binding"/>
    <property type="evidence" value="ECO:0007669"/>
    <property type="project" value="UniProtKB-KW"/>
</dbReference>
<dbReference type="EC" id="2.4.1.122" evidence="4"/>
<feature type="signal peptide" evidence="13">
    <location>
        <begin position="1"/>
        <end position="26"/>
    </location>
</feature>
<dbReference type="PANTHER" id="PTHR23033">
    <property type="entry name" value="BETA1,3-GALACTOSYLTRANSFERASE"/>
    <property type="match status" value="1"/>
</dbReference>
<evidence type="ECO:0000256" key="6">
    <source>
        <dbReference type="ARBA" id="ARBA00022679"/>
    </source>
</evidence>
<feature type="compositionally biased region" description="Basic and acidic residues" evidence="12">
    <location>
        <begin position="621"/>
        <end position="677"/>
    </location>
</feature>
<comment type="similarity">
    <text evidence="3">Belongs to the glycosyltransferase 31 family. Beta3-Gal-T subfamily.</text>
</comment>
<evidence type="ECO:0000256" key="1">
    <source>
        <dbReference type="ARBA" id="ARBA00004606"/>
    </source>
</evidence>
<name>A0A0D2ARC9_9PEZI</name>
<feature type="region of interest" description="Disordered" evidence="12">
    <location>
        <begin position="27"/>
        <end position="126"/>
    </location>
</feature>
<dbReference type="VEuPathDB" id="FungiDB:PV09_00919"/>
<dbReference type="RefSeq" id="XP_016218894.1">
    <property type="nucleotide sequence ID" value="XM_016353741.1"/>
</dbReference>
<evidence type="ECO:0000256" key="12">
    <source>
        <dbReference type="SAM" id="MobiDB-lite"/>
    </source>
</evidence>
<organism evidence="15 16">
    <name type="scientific">Verruconis gallopava</name>
    <dbReference type="NCBI Taxonomy" id="253628"/>
    <lineage>
        <taxon>Eukaryota</taxon>
        <taxon>Fungi</taxon>
        <taxon>Dikarya</taxon>
        <taxon>Ascomycota</taxon>
        <taxon>Pezizomycotina</taxon>
        <taxon>Dothideomycetes</taxon>
        <taxon>Pleosporomycetidae</taxon>
        <taxon>Venturiales</taxon>
        <taxon>Sympoventuriaceae</taxon>
        <taxon>Verruconis</taxon>
    </lineage>
</organism>
<evidence type="ECO:0000313" key="16">
    <source>
        <dbReference type="Proteomes" id="UP000053259"/>
    </source>
</evidence>
<reference evidence="15 16" key="1">
    <citation type="submission" date="2015-01" db="EMBL/GenBank/DDBJ databases">
        <title>The Genome Sequence of Ochroconis gallopava CBS43764.</title>
        <authorList>
            <consortium name="The Broad Institute Genomics Platform"/>
            <person name="Cuomo C."/>
            <person name="de Hoog S."/>
            <person name="Gorbushina A."/>
            <person name="Stielow B."/>
            <person name="Teixiera M."/>
            <person name="Abouelleil A."/>
            <person name="Chapman S.B."/>
            <person name="Priest M."/>
            <person name="Young S.K."/>
            <person name="Wortman J."/>
            <person name="Nusbaum C."/>
            <person name="Birren B."/>
        </authorList>
    </citation>
    <scope>NUCLEOTIDE SEQUENCE [LARGE SCALE GENOMIC DNA]</scope>
    <source>
        <strain evidence="15 16">CBS 43764</strain>
    </source>
</reference>
<dbReference type="Pfam" id="PF02434">
    <property type="entry name" value="Fringe"/>
    <property type="match status" value="1"/>
</dbReference>
<gene>
    <name evidence="15" type="ORF">PV09_00919</name>
</gene>
<keyword evidence="7" id="KW-0812">Transmembrane</keyword>
<dbReference type="EMBL" id="KN847530">
    <property type="protein sequence ID" value="KIW09025.1"/>
    <property type="molecule type" value="Genomic_DNA"/>
</dbReference>
<feature type="compositionally biased region" description="Basic and acidic residues" evidence="12">
    <location>
        <begin position="74"/>
        <end position="92"/>
    </location>
</feature>
<dbReference type="InParanoid" id="A0A0D2ARC9"/>
<feature type="compositionally biased region" description="Basic and acidic residues" evidence="12">
    <location>
        <begin position="589"/>
        <end position="613"/>
    </location>
</feature>
<evidence type="ECO:0000256" key="4">
    <source>
        <dbReference type="ARBA" id="ARBA00012557"/>
    </source>
</evidence>
<sequence>MLARSPRSLVAFFVVLLLFFYLRTSSDSPQPASITHSTSEPTVDLKSTQLRPETNNVPPKTRPQSPGELLPGQEDNRQEKESMSDRLFDYLKGHSSHAQNSHSPVPHEEHLYSQTPSAGAAQSAHSDPICASLPDVSDVLVVVRTPAADLYKHLPAHFLTDLRCVDFELFSTVHQNIGPYTVHDALANVSDSRRSKHRDFELYDKLQAAQNAVSDLSVHTEDNDHNLERWTILPHVLATYKMHPRKKWYVFIESDTYLSVSNLMPWLNKMNHTQLIYAGAPVMIGDFELAHGGSGIVLSNAAMEKLHNRSLERLDGWEEATGNRCCGDQILAEALKDSGVRLHRSFPMIQGETPFSLDWSERHWCRPAITWHRMTPQTLDMLWQFETSWARKHADNPDKPPMRFKDYFQMFLIPLIRQGQNRTDWDNLANSLIYTDQSRSQYAHYSFDACRAACDLRQSCVQYVWEPNKCRLGTVVKWGESVTPDKRMTSGWLVQRVEKFGDSVSKGFCPDGDIWILPGDEETEPKPEDAKEPIKDALQIEEEQIQAKAAEEERAKAEAKAREDAEAEEKAKEKAKEEGMPTEESENGGESKSKAMTKDQDPNQETKTEKPDNSDATPTESDEKPWAPNEVKQEEEPEEKSHNPENQLEKASEKPGEQSEEVRQPPSEEKDNKTEKKPKAKTYTPKSSDDHRVYVDKEKSVKGESKLVFDHSVTRKGNKVSVGKKAGNEKE</sequence>
<dbReference type="STRING" id="253628.A0A0D2ARC9"/>
<keyword evidence="8" id="KW-0547">Nucleotide-binding</keyword>
<keyword evidence="13" id="KW-0732">Signal</keyword>
<evidence type="ECO:0000256" key="10">
    <source>
        <dbReference type="ARBA" id="ARBA00022989"/>
    </source>
</evidence>
<dbReference type="AlphaFoldDB" id="A0A0D2ARC9"/>
<accession>A0A0D2ARC9</accession>